<keyword evidence="5" id="KW-0472">Membrane</keyword>
<evidence type="ECO:0000256" key="5">
    <source>
        <dbReference type="SAM" id="Phobius"/>
    </source>
</evidence>
<dbReference type="GO" id="GO:0004392">
    <property type="term" value="F:heme oxygenase (decyclizing) activity"/>
    <property type="evidence" value="ECO:0007669"/>
    <property type="project" value="InterPro"/>
</dbReference>
<dbReference type="GO" id="GO:0006788">
    <property type="term" value="P:heme oxidation"/>
    <property type="evidence" value="ECO:0007669"/>
    <property type="project" value="InterPro"/>
</dbReference>
<dbReference type="EMBL" id="KN840477">
    <property type="protein sequence ID" value="KIP08603.1"/>
    <property type="molecule type" value="Genomic_DNA"/>
</dbReference>
<dbReference type="PANTHER" id="PTHR10720:SF0">
    <property type="entry name" value="HEME OXYGENASE"/>
    <property type="match status" value="1"/>
</dbReference>
<dbReference type="InterPro" id="IPR016084">
    <property type="entry name" value="Haem_Oase-like_multi-hlx"/>
</dbReference>
<reference evidence="6 7" key="1">
    <citation type="journal article" date="2014" name="PLoS Genet.">
        <title>Analysis of the Phlebiopsis gigantea genome, transcriptome and secretome provides insight into its pioneer colonization strategies of wood.</title>
        <authorList>
            <person name="Hori C."/>
            <person name="Ishida T."/>
            <person name="Igarashi K."/>
            <person name="Samejima M."/>
            <person name="Suzuki H."/>
            <person name="Master E."/>
            <person name="Ferreira P."/>
            <person name="Ruiz-Duenas F.J."/>
            <person name="Held B."/>
            <person name="Canessa P."/>
            <person name="Larrondo L.F."/>
            <person name="Schmoll M."/>
            <person name="Druzhinina I.S."/>
            <person name="Kubicek C.P."/>
            <person name="Gaskell J.A."/>
            <person name="Kersten P."/>
            <person name="St John F."/>
            <person name="Glasner J."/>
            <person name="Sabat G."/>
            <person name="Splinter BonDurant S."/>
            <person name="Syed K."/>
            <person name="Yadav J."/>
            <person name="Mgbeahuruike A.C."/>
            <person name="Kovalchuk A."/>
            <person name="Asiegbu F.O."/>
            <person name="Lackner G."/>
            <person name="Hoffmeister D."/>
            <person name="Rencoret J."/>
            <person name="Gutierrez A."/>
            <person name="Sun H."/>
            <person name="Lindquist E."/>
            <person name="Barry K."/>
            <person name="Riley R."/>
            <person name="Grigoriev I.V."/>
            <person name="Henrissat B."/>
            <person name="Kues U."/>
            <person name="Berka R.M."/>
            <person name="Martinez A.T."/>
            <person name="Covert S.F."/>
            <person name="Blanchette R.A."/>
            <person name="Cullen D."/>
        </authorList>
    </citation>
    <scope>NUCLEOTIDE SEQUENCE [LARGE SCALE GENOMIC DNA]</scope>
    <source>
        <strain evidence="6 7">11061_1 CR5-6</strain>
    </source>
</reference>
<evidence type="ECO:0000313" key="6">
    <source>
        <dbReference type="EMBL" id="KIP08603.1"/>
    </source>
</evidence>
<dbReference type="HOGENOM" id="CLU_057050_1_0_1"/>
<keyword evidence="5" id="KW-0812">Transmembrane</keyword>
<dbReference type="GO" id="GO:0046872">
    <property type="term" value="F:metal ion binding"/>
    <property type="evidence" value="ECO:0007669"/>
    <property type="project" value="UniProtKB-KW"/>
</dbReference>
<keyword evidence="1" id="KW-0349">Heme</keyword>
<feature type="transmembrane region" description="Helical" evidence="5">
    <location>
        <begin position="279"/>
        <end position="306"/>
    </location>
</feature>
<dbReference type="Gene3D" id="1.20.910.10">
    <property type="entry name" value="Heme oxygenase-like"/>
    <property type="match status" value="1"/>
</dbReference>
<keyword evidence="5" id="KW-1133">Transmembrane helix</keyword>
<dbReference type="OrthoDB" id="652091at2759"/>
<accession>A0A0C3PP03</accession>
<keyword evidence="3" id="KW-0408">Iron</keyword>
<evidence type="ECO:0000256" key="2">
    <source>
        <dbReference type="ARBA" id="ARBA00022723"/>
    </source>
</evidence>
<feature type="region of interest" description="Disordered" evidence="4">
    <location>
        <begin position="242"/>
        <end position="269"/>
    </location>
</feature>
<evidence type="ECO:0000256" key="4">
    <source>
        <dbReference type="SAM" id="MobiDB-lite"/>
    </source>
</evidence>
<dbReference type="InterPro" id="IPR002051">
    <property type="entry name" value="Haem_Oase"/>
</dbReference>
<dbReference type="Proteomes" id="UP000053257">
    <property type="component" value="Unassembled WGS sequence"/>
</dbReference>
<keyword evidence="7" id="KW-1185">Reference proteome</keyword>
<organism evidence="6 7">
    <name type="scientific">Phlebiopsis gigantea (strain 11061_1 CR5-6)</name>
    <name type="common">White-rot fungus</name>
    <name type="synonym">Peniophora gigantea</name>
    <dbReference type="NCBI Taxonomy" id="745531"/>
    <lineage>
        <taxon>Eukaryota</taxon>
        <taxon>Fungi</taxon>
        <taxon>Dikarya</taxon>
        <taxon>Basidiomycota</taxon>
        <taxon>Agaricomycotina</taxon>
        <taxon>Agaricomycetes</taxon>
        <taxon>Polyporales</taxon>
        <taxon>Phanerochaetaceae</taxon>
        <taxon>Phlebiopsis</taxon>
    </lineage>
</organism>
<evidence type="ECO:0000256" key="1">
    <source>
        <dbReference type="ARBA" id="ARBA00022617"/>
    </source>
</evidence>
<dbReference type="Pfam" id="PF01126">
    <property type="entry name" value="Heme_oxygenase"/>
    <property type="match status" value="1"/>
</dbReference>
<proteinExistence type="predicted"/>
<dbReference type="InterPro" id="IPR016053">
    <property type="entry name" value="Haem_Oase-like"/>
</dbReference>
<evidence type="ECO:0000256" key="3">
    <source>
        <dbReference type="ARBA" id="ARBA00023004"/>
    </source>
</evidence>
<dbReference type="SUPFAM" id="SSF48613">
    <property type="entry name" value="Heme oxygenase-like"/>
    <property type="match status" value="1"/>
</dbReference>
<keyword evidence="2" id="KW-0479">Metal-binding</keyword>
<evidence type="ECO:0000313" key="7">
    <source>
        <dbReference type="Proteomes" id="UP000053257"/>
    </source>
</evidence>
<evidence type="ECO:0008006" key="8">
    <source>
        <dbReference type="Google" id="ProtNLM"/>
    </source>
</evidence>
<gene>
    <name evidence="6" type="ORF">PHLGIDRAFT_34894</name>
</gene>
<sequence>MSATDIDYSQSIATLLRTETAVAHEEAEHSQGAGWLTRGELDREEYIRFVMMLYHVYETLEQGLDQHAAHPVLAPTYNPTLFARTQSLSADIAYLLDTPESSWRSHPLHIELISNPPQSFVDYTARLTYLIDHEPAALLAHAYVRYLGDLSGGQFIKRRVAKAYGLEDGAGLSFYDFKQLGGTASGTIGDMKKIKEWYREGMNKGAGDDVALKRLILDEAQVAFQLNTGLFTTLRAPKGAQLTGPTPAALGDPVTPTESSGTWSPAPADVPAKSESGGFAFGSVAAFLLAIAISQLVMVLGGFSGVKAFEAVMHRLTSAFSA</sequence>
<protein>
    <recommendedName>
        <fullName evidence="8">Heme oxygenase</fullName>
    </recommendedName>
</protein>
<dbReference type="STRING" id="745531.A0A0C3PP03"/>
<name>A0A0C3PP03_PHLG1</name>
<dbReference type="PANTHER" id="PTHR10720">
    <property type="entry name" value="HEME OXYGENASE"/>
    <property type="match status" value="1"/>
</dbReference>
<dbReference type="AlphaFoldDB" id="A0A0C3PP03"/>
<dbReference type="CDD" id="cd19165">
    <property type="entry name" value="HemeO"/>
    <property type="match status" value="1"/>
</dbReference>